<dbReference type="NCBIfam" id="TIGR02937">
    <property type="entry name" value="sigma70-ECF"/>
    <property type="match status" value="1"/>
</dbReference>
<name>I2GBD3_9BACT</name>
<evidence type="ECO:0000256" key="3">
    <source>
        <dbReference type="ARBA" id="ARBA00023082"/>
    </source>
</evidence>
<evidence type="ECO:0000256" key="1">
    <source>
        <dbReference type="ARBA" id="ARBA00010641"/>
    </source>
</evidence>
<dbReference type="GO" id="GO:0016987">
    <property type="term" value="F:sigma factor activity"/>
    <property type="evidence" value="ECO:0007669"/>
    <property type="project" value="UniProtKB-KW"/>
</dbReference>
<gene>
    <name evidence="7" type="ORF">BN8_00123</name>
</gene>
<keyword evidence="2" id="KW-0805">Transcription regulation</keyword>
<dbReference type="Pfam" id="PF08281">
    <property type="entry name" value="Sigma70_r4_2"/>
    <property type="match status" value="1"/>
</dbReference>
<dbReference type="Gene3D" id="1.10.1740.10">
    <property type="match status" value="1"/>
</dbReference>
<evidence type="ECO:0000259" key="6">
    <source>
        <dbReference type="Pfam" id="PF08281"/>
    </source>
</evidence>
<evidence type="ECO:0000259" key="5">
    <source>
        <dbReference type="Pfam" id="PF04542"/>
    </source>
</evidence>
<keyword evidence="4" id="KW-0804">Transcription</keyword>
<dbReference type="InterPro" id="IPR014284">
    <property type="entry name" value="RNA_pol_sigma-70_dom"/>
</dbReference>
<dbReference type="NCBIfam" id="TIGR02985">
    <property type="entry name" value="Sig70_bacteroi1"/>
    <property type="match status" value="1"/>
</dbReference>
<dbReference type="SUPFAM" id="SSF88659">
    <property type="entry name" value="Sigma3 and sigma4 domains of RNA polymerase sigma factors"/>
    <property type="match status" value="1"/>
</dbReference>
<dbReference type="InterPro" id="IPR036388">
    <property type="entry name" value="WH-like_DNA-bd_sf"/>
</dbReference>
<evidence type="ECO:0000313" key="8">
    <source>
        <dbReference type="Proteomes" id="UP000009309"/>
    </source>
</evidence>
<dbReference type="Pfam" id="PF04542">
    <property type="entry name" value="Sigma70_r2"/>
    <property type="match status" value="1"/>
</dbReference>
<dbReference type="GO" id="GO:0006352">
    <property type="term" value="P:DNA-templated transcription initiation"/>
    <property type="evidence" value="ECO:0007669"/>
    <property type="project" value="InterPro"/>
</dbReference>
<dbReference type="eggNOG" id="COG1595">
    <property type="taxonomic scope" value="Bacteria"/>
</dbReference>
<evidence type="ECO:0000256" key="2">
    <source>
        <dbReference type="ARBA" id="ARBA00023015"/>
    </source>
</evidence>
<dbReference type="InterPro" id="IPR013324">
    <property type="entry name" value="RNA_pol_sigma_r3/r4-like"/>
</dbReference>
<dbReference type="InterPro" id="IPR014327">
    <property type="entry name" value="RNA_pol_sigma70_bacteroid"/>
</dbReference>
<evidence type="ECO:0000256" key="4">
    <source>
        <dbReference type="ARBA" id="ARBA00023163"/>
    </source>
</evidence>
<keyword evidence="8" id="KW-1185">Reference proteome</keyword>
<dbReference type="InterPro" id="IPR007627">
    <property type="entry name" value="RNA_pol_sigma70_r2"/>
</dbReference>
<dbReference type="InterPro" id="IPR013325">
    <property type="entry name" value="RNA_pol_sigma_r2"/>
</dbReference>
<dbReference type="InterPro" id="IPR039425">
    <property type="entry name" value="RNA_pol_sigma-70-like"/>
</dbReference>
<evidence type="ECO:0000313" key="7">
    <source>
        <dbReference type="EMBL" id="CCH51207.1"/>
    </source>
</evidence>
<protein>
    <submittedName>
        <fullName evidence="7">RNA polymerase sigma-70 factor, ECF subfamily</fullName>
    </submittedName>
</protein>
<accession>I2GBD3</accession>
<dbReference type="OrthoDB" id="764811at2"/>
<dbReference type="EMBL" id="CAIT01000003">
    <property type="protein sequence ID" value="CCH51207.1"/>
    <property type="molecule type" value="Genomic_DNA"/>
</dbReference>
<dbReference type="AlphaFoldDB" id="I2GBD3"/>
<dbReference type="RefSeq" id="WP_009279797.1">
    <property type="nucleotide sequence ID" value="NZ_CAIT01000003.1"/>
</dbReference>
<feature type="domain" description="RNA polymerase sigma factor 70 region 4 type 2" evidence="6">
    <location>
        <begin position="133"/>
        <end position="183"/>
    </location>
</feature>
<dbReference type="SUPFAM" id="SSF88946">
    <property type="entry name" value="Sigma2 domain of RNA polymerase sigma factors"/>
    <property type="match status" value="1"/>
</dbReference>
<dbReference type="Proteomes" id="UP000009309">
    <property type="component" value="Unassembled WGS sequence"/>
</dbReference>
<dbReference type="GO" id="GO:0003677">
    <property type="term" value="F:DNA binding"/>
    <property type="evidence" value="ECO:0007669"/>
    <property type="project" value="InterPro"/>
</dbReference>
<keyword evidence="3" id="KW-0731">Sigma factor</keyword>
<dbReference type="STRING" id="1185876.BN8_00123"/>
<proteinExistence type="inferred from homology"/>
<dbReference type="Gene3D" id="1.10.10.10">
    <property type="entry name" value="Winged helix-like DNA-binding domain superfamily/Winged helix DNA-binding domain"/>
    <property type="match status" value="1"/>
</dbReference>
<dbReference type="PANTHER" id="PTHR43133:SF46">
    <property type="entry name" value="RNA POLYMERASE SIGMA-70 FACTOR ECF SUBFAMILY"/>
    <property type="match status" value="1"/>
</dbReference>
<reference evidence="7 8" key="1">
    <citation type="journal article" date="2012" name="J. Bacteriol.">
        <title>Genome Sequence of the Filamentous Bacterium Fibrisoma limi BUZ 3T.</title>
        <authorList>
            <person name="Filippini M."/>
            <person name="Qi W."/>
            <person name="Jaenicke S."/>
            <person name="Goesmann A."/>
            <person name="Smits T.H."/>
            <person name="Bagheri H.C."/>
        </authorList>
    </citation>
    <scope>NUCLEOTIDE SEQUENCE [LARGE SCALE GENOMIC DNA]</scope>
    <source>
        <strain evidence="8">BUZ 3T</strain>
    </source>
</reference>
<comment type="similarity">
    <text evidence="1">Belongs to the sigma-70 factor family. ECF subfamily.</text>
</comment>
<sequence>MRNTKRFVIQSDSNWEADLTLRVRAGDERAFEEVFFCYYKHLNAIALKFLKDPELAEDAVQDIFLKLWDNRLALNETYSLKGFLSISMRNHVLNVIRNNHAEIWESLSNPLGVDYTTEATAADDYQWREYGEIVERGLKQLSPQKQHIFRLKVFQGLDNAEVANQLSISINTVKFQFSQATKFMKSYLGKHADIEGMLPVLLMLLLGEL</sequence>
<feature type="domain" description="RNA polymerase sigma-70 region 2" evidence="5">
    <location>
        <begin position="38"/>
        <end position="99"/>
    </location>
</feature>
<comment type="caution">
    <text evidence="7">The sequence shown here is derived from an EMBL/GenBank/DDBJ whole genome shotgun (WGS) entry which is preliminary data.</text>
</comment>
<dbReference type="InterPro" id="IPR013249">
    <property type="entry name" value="RNA_pol_sigma70_r4_t2"/>
</dbReference>
<organism evidence="7 8">
    <name type="scientific">Fibrisoma limi BUZ 3</name>
    <dbReference type="NCBI Taxonomy" id="1185876"/>
    <lineage>
        <taxon>Bacteria</taxon>
        <taxon>Pseudomonadati</taxon>
        <taxon>Bacteroidota</taxon>
        <taxon>Cytophagia</taxon>
        <taxon>Cytophagales</taxon>
        <taxon>Spirosomataceae</taxon>
        <taxon>Fibrisoma</taxon>
    </lineage>
</organism>
<dbReference type="PANTHER" id="PTHR43133">
    <property type="entry name" value="RNA POLYMERASE ECF-TYPE SIGMA FACTO"/>
    <property type="match status" value="1"/>
</dbReference>